<comment type="cofactor">
    <cofactor evidence="1">
        <name>Ca(2+)</name>
        <dbReference type="ChEBI" id="CHEBI:29108"/>
    </cofactor>
</comment>
<keyword evidence="3" id="KW-0812">Transmembrane</keyword>
<dbReference type="Gene3D" id="3.40.720.10">
    <property type="entry name" value="Alkaline Phosphatase, subunit A"/>
    <property type="match status" value="1"/>
</dbReference>
<dbReference type="InterPro" id="IPR000917">
    <property type="entry name" value="Sulfatase_N"/>
</dbReference>
<feature type="chain" id="PRO_5037710068" evidence="4">
    <location>
        <begin position="44"/>
        <end position="617"/>
    </location>
</feature>
<dbReference type="Gene3D" id="1.10.287.550">
    <property type="entry name" value="Helix hairpin bin"/>
    <property type="match status" value="1"/>
</dbReference>
<dbReference type="Pfam" id="PF00884">
    <property type="entry name" value="Sulfatase"/>
    <property type="match status" value="1"/>
</dbReference>
<organism evidence="6 7">
    <name type="scientific">Hyalella azteca</name>
    <name type="common">Amphipod</name>
    <dbReference type="NCBI Taxonomy" id="294128"/>
    <lineage>
        <taxon>Eukaryota</taxon>
        <taxon>Metazoa</taxon>
        <taxon>Ecdysozoa</taxon>
        <taxon>Arthropoda</taxon>
        <taxon>Crustacea</taxon>
        <taxon>Multicrustacea</taxon>
        <taxon>Malacostraca</taxon>
        <taxon>Eumalacostraca</taxon>
        <taxon>Peracarida</taxon>
        <taxon>Amphipoda</taxon>
        <taxon>Senticaudata</taxon>
        <taxon>Talitrida</taxon>
        <taxon>Talitroidea</taxon>
        <taxon>Hyalellidae</taxon>
        <taxon>Hyalella</taxon>
    </lineage>
</organism>
<dbReference type="RefSeq" id="XP_018027089.2">
    <property type="nucleotide sequence ID" value="XM_018171600.2"/>
</dbReference>
<evidence type="ECO:0000256" key="4">
    <source>
        <dbReference type="SAM" id="SignalP"/>
    </source>
</evidence>
<evidence type="ECO:0000313" key="6">
    <source>
        <dbReference type="Proteomes" id="UP000694843"/>
    </source>
</evidence>
<dbReference type="GO" id="GO:0004065">
    <property type="term" value="F:arylsulfatase activity"/>
    <property type="evidence" value="ECO:0007669"/>
    <property type="project" value="TreeGrafter"/>
</dbReference>
<sequence>MHSLITCALPSHASRCANAFNAGRLTCYLVLFVWVASPDVTSGQPSLSSPNVLILIADDLGIGDVGCFGNTTIRTPAIDRLCREGVALTHHLAAAALCTPSRAALMTARYPQRYGMVGAASGGPPVLVHVASRAGLPSSEPTIGKAFAAAGYRTHFTGKWHLGSGCGFLGRSCQGPLAHGFNSTFYLPNTLFERANVEGSFWVWPEEDFHYHALVGTSAAVLAVAVLLKRLKFNVAAAVVVTSLLVAAPAAWFLLTHYRFHTPRWYQVSEWMDFNLNFVVMRQTSVLHQRAPLESLSMDMVRATVDFMRAEAASGRSFLAVHAFSHPHTPLVCAPHNRGRSRHGRYGDAVEELDEGVGLLLAALDDMALYNNTIVYFTSDHGGHLEALGADGQRTGGYNGLFKGGKFQGGMEGGIRVPGVLRYPGVVRDGSKLSSPTSLLDVLPTLLELSGLPSVRELLPDAAQPLDGLSLSSLLTGAGGATEDPTRGRLLLHHSGMFVDAIRYNTGEHVYKLHLRRPVYSSAGSYQCGWGETTACCTWRGASHSADISQHPILFDLRRDAYEDRPIANTSREYMAVVQHMKAQLEGWRQQVPYPPSQFNSVMDVILLPWLQPFTFL</sequence>
<dbReference type="InterPro" id="IPR017850">
    <property type="entry name" value="Alkaline_phosphatase_core_sf"/>
</dbReference>
<accession>A0A8B7PLM0</accession>
<dbReference type="Pfam" id="PF14707">
    <property type="entry name" value="Sulfatase_C"/>
    <property type="match status" value="1"/>
</dbReference>
<protein>
    <submittedName>
        <fullName evidence="7">Arylsulfatase H isoform X1</fullName>
    </submittedName>
</protein>
<keyword evidence="4" id="KW-0732">Signal</keyword>
<feature type="transmembrane region" description="Helical" evidence="3">
    <location>
        <begin position="235"/>
        <end position="255"/>
    </location>
</feature>
<evidence type="ECO:0000313" key="7">
    <source>
        <dbReference type="RefSeq" id="XP_018027089.2"/>
    </source>
</evidence>
<dbReference type="OrthoDB" id="103349at2759"/>
<dbReference type="OMA" id="DINIGGW"/>
<feature type="domain" description="Sulfatase N-terminal" evidence="5">
    <location>
        <begin position="50"/>
        <end position="451"/>
    </location>
</feature>
<keyword evidence="3" id="KW-0472">Membrane</keyword>
<dbReference type="KEGG" id="hazt:108682441"/>
<feature type="transmembrane region" description="Helical" evidence="3">
    <location>
        <begin position="209"/>
        <end position="228"/>
    </location>
</feature>
<reference evidence="7" key="1">
    <citation type="submission" date="2025-08" db="UniProtKB">
        <authorList>
            <consortium name="RefSeq"/>
        </authorList>
    </citation>
    <scope>IDENTIFICATION</scope>
    <source>
        <tissue evidence="7">Whole organism</tissue>
    </source>
</reference>
<evidence type="ECO:0000256" key="3">
    <source>
        <dbReference type="SAM" id="Phobius"/>
    </source>
</evidence>
<dbReference type="GeneID" id="108682441"/>
<keyword evidence="3" id="KW-1133">Transmembrane helix</keyword>
<comment type="similarity">
    <text evidence="2">Belongs to the sulfatase family.</text>
</comment>
<evidence type="ECO:0000256" key="2">
    <source>
        <dbReference type="ARBA" id="ARBA00008779"/>
    </source>
</evidence>
<evidence type="ECO:0000256" key="1">
    <source>
        <dbReference type="ARBA" id="ARBA00001913"/>
    </source>
</evidence>
<dbReference type="InterPro" id="IPR050738">
    <property type="entry name" value="Sulfatase"/>
</dbReference>
<dbReference type="PANTHER" id="PTHR42693:SF49">
    <property type="entry name" value="SULFATASE N-TERMINAL DOMAIN-CONTAINING PROTEIN"/>
    <property type="match status" value="1"/>
</dbReference>
<dbReference type="Proteomes" id="UP000694843">
    <property type="component" value="Unplaced"/>
</dbReference>
<dbReference type="AlphaFoldDB" id="A0A8B7PLM0"/>
<dbReference type="PANTHER" id="PTHR42693">
    <property type="entry name" value="ARYLSULFATASE FAMILY MEMBER"/>
    <property type="match status" value="1"/>
</dbReference>
<gene>
    <name evidence="7" type="primary">LOC108682441</name>
</gene>
<dbReference type="Gene3D" id="3.30.1120.10">
    <property type="match status" value="1"/>
</dbReference>
<keyword evidence="6" id="KW-1185">Reference proteome</keyword>
<name>A0A8B7PLM0_HYAAZ</name>
<dbReference type="SUPFAM" id="SSF53649">
    <property type="entry name" value="Alkaline phosphatase-like"/>
    <property type="match status" value="1"/>
</dbReference>
<evidence type="ECO:0000259" key="5">
    <source>
        <dbReference type="Pfam" id="PF00884"/>
    </source>
</evidence>
<feature type="signal peptide" evidence="4">
    <location>
        <begin position="1"/>
        <end position="43"/>
    </location>
</feature>
<proteinExistence type="inferred from homology"/>